<dbReference type="WBParaSite" id="Hba_07405">
    <property type="protein sequence ID" value="Hba_07405"/>
    <property type="gene ID" value="Hba_07405"/>
</dbReference>
<dbReference type="Proteomes" id="UP000095283">
    <property type="component" value="Unplaced"/>
</dbReference>
<reference evidence="2" key="1">
    <citation type="submission" date="2016-11" db="UniProtKB">
        <authorList>
            <consortium name="WormBaseParasite"/>
        </authorList>
    </citation>
    <scope>IDENTIFICATION</scope>
</reference>
<sequence length="159" mass="17470">MKWTTSCAAQAHAAVAEETITTLCTTKGQGTPTAAQRNEKEFVSLFSLFALVRSLTFHCFSCLLFSSLSLLVSCGNRFVAPLRSQGNSSPSSRPFYSLIIQPLLFDLEQEYMSLYSDAYCTFVSVNMERVSPAPSLLMVQDKALDFRPPAGSLSHIDLP</sequence>
<keyword evidence="1" id="KW-1185">Reference proteome</keyword>
<accession>A0A1I7WQH4</accession>
<evidence type="ECO:0000313" key="2">
    <source>
        <dbReference type="WBParaSite" id="Hba_07405"/>
    </source>
</evidence>
<organism evidence="1 2">
    <name type="scientific">Heterorhabditis bacteriophora</name>
    <name type="common">Entomopathogenic nematode worm</name>
    <dbReference type="NCBI Taxonomy" id="37862"/>
    <lineage>
        <taxon>Eukaryota</taxon>
        <taxon>Metazoa</taxon>
        <taxon>Ecdysozoa</taxon>
        <taxon>Nematoda</taxon>
        <taxon>Chromadorea</taxon>
        <taxon>Rhabditida</taxon>
        <taxon>Rhabditina</taxon>
        <taxon>Rhabditomorpha</taxon>
        <taxon>Strongyloidea</taxon>
        <taxon>Heterorhabditidae</taxon>
        <taxon>Heterorhabditis</taxon>
    </lineage>
</organism>
<proteinExistence type="predicted"/>
<name>A0A1I7WQH4_HETBA</name>
<evidence type="ECO:0000313" key="1">
    <source>
        <dbReference type="Proteomes" id="UP000095283"/>
    </source>
</evidence>
<dbReference type="AlphaFoldDB" id="A0A1I7WQH4"/>
<protein>
    <submittedName>
        <fullName evidence="2">Secreted protein</fullName>
    </submittedName>
</protein>